<gene>
    <name evidence="1" type="ORF">C1H76_8593</name>
</gene>
<protein>
    <submittedName>
        <fullName evidence="1">Uncharacterized protein</fullName>
    </submittedName>
</protein>
<dbReference type="AlphaFoldDB" id="A0A4U7AQJ4"/>
<dbReference type="Proteomes" id="UP000308133">
    <property type="component" value="Unassembled WGS sequence"/>
</dbReference>
<proteinExistence type="predicted"/>
<evidence type="ECO:0000313" key="1">
    <source>
        <dbReference type="EMBL" id="TKX19215.1"/>
    </source>
</evidence>
<sequence>MSQQSASVEAVPCHVSLVEFSSSRFDRPGTFNFAELHPELRLMIYKFVFGAGYSSIENFISAHLGRIQRKEHDPRTQIAPSATRTSPGILTVCKWIYEEAITVLNRHTLYFHHGLLDLKLHPLIHSTTLRNIRHLVVTDDGHNVMDKVISCSFNGHKRLVVGLGNALMQYGHQLETLELHFTDTGLKFHLDNCWNARNGCDIRPWMTAVYNTWKVVRGIRSVKIYGWMPDHMKTSLIDLMQSSYHRLDRLPFPILRQILNHNCALSSVSDAINAANSEAVVPRMSTPNIFLISRLSSYNFAQFVREPPFILDFKHPPRAGFDQIHNYISEQALRTLPSLRIHIRHRNWMGILQTIATDLSAGHSLKKFELIFEDDRPLPGRPNLPGFVKVYPDWRLEFYLNPLKSIKKVPNVHFGGDLARVAHGLYLRDLYKDMTGRESHIRRPRLQVLT</sequence>
<name>A0A4U7AQJ4_9PEZI</name>
<comment type="caution">
    <text evidence="1">The sequence shown here is derived from an EMBL/GenBank/DDBJ whole genome shotgun (WGS) entry which is preliminary data.</text>
</comment>
<evidence type="ECO:0000313" key="2">
    <source>
        <dbReference type="Proteomes" id="UP000308133"/>
    </source>
</evidence>
<dbReference type="EMBL" id="PTQR01000117">
    <property type="protein sequence ID" value="TKX19215.1"/>
    <property type="molecule type" value="Genomic_DNA"/>
</dbReference>
<accession>A0A4U7AQJ4</accession>
<organism evidence="1 2">
    <name type="scientific">Elsinoe australis</name>
    <dbReference type="NCBI Taxonomy" id="40998"/>
    <lineage>
        <taxon>Eukaryota</taxon>
        <taxon>Fungi</taxon>
        <taxon>Dikarya</taxon>
        <taxon>Ascomycota</taxon>
        <taxon>Pezizomycotina</taxon>
        <taxon>Dothideomycetes</taxon>
        <taxon>Dothideomycetidae</taxon>
        <taxon>Myriangiales</taxon>
        <taxon>Elsinoaceae</taxon>
        <taxon>Elsinoe</taxon>
    </lineage>
</organism>
<reference evidence="1 2" key="1">
    <citation type="submission" date="2018-02" db="EMBL/GenBank/DDBJ databases">
        <title>Draft genome sequences of Elsinoe sp., causing black scab on jojoba.</title>
        <authorList>
            <person name="Stodart B."/>
            <person name="Jeffress S."/>
            <person name="Ash G."/>
            <person name="Arun Chinnappa K."/>
        </authorList>
    </citation>
    <scope>NUCLEOTIDE SEQUENCE [LARGE SCALE GENOMIC DNA]</scope>
    <source>
        <strain evidence="1 2">Hillstone_2</strain>
    </source>
</reference>